<sequence length="90" mass="10425">MDTHKVAIEELRIAKMILQIARENYYVKVVPFLEENVIKAQKKVNAFEEFSTSKMLLGFFGVSEQKDQLPFTTDQVLTPCREVVVVEEFV</sequence>
<proteinExistence type="predicted"/>
<dbReference type="EMBL" id="MN739048">
    <property type="protein sequence ID" value="QHS85733.1"/>
    <property type="molecule type" value="Genomic_DNA"/>
</dbReference>
<accession>A0A6C0B2N5</accession>
<organism evidence="1">
    <name type="scientific">viral metagenome</name>
    <dbReference type="NCBI Taxonomy" id="1070528"/>
    <lineage>
        <taxon>unclassified sequences</taxon>
        <taxon>metagenomes</taxon>
        <taxon>organismal metagenomes</taxon>
    </lineage>
</organism>
<dbReference type="AlphaFoldDB" id="A0A6C0B2N5"/>
<protein>
    <submittedName>
        <fullName evidence="1">Uncharacterized protein</fullName>
    </submittedName>
</protein>
<name>A0A6C0B2N5_9ZZZZ</name>
<reference evidence="1" key="1">
    <citation type="journal article" date="2020" name="Nature">
        <title>Giant virus diversity and host interactions through global metagenomics.</title>
        <authorList>
            <person name="Schulz F."/>
            <person name="Roux S."/>
            <person name="Paez-Espino D."/>
            <person name="Jungbluth S."/>
            <person name="Walsh D.A."/>
            <person name="Denef V.J."/>
            <person name="McMahon K.D."/>
            <person name="Konstantinidis K.T."/>
            <person name="Eloe-Fadrosh E.A."/>
            <person name="Kyrpides N.C."/>
            <person name="Woyke T."/>
        </authorList>
    </citation>
    <scope>NUCLEOTIDE SEQUENCE</scope>
    <source>
        <strain evidence="1">GVMAG-M-3300009185-36</strain>
    </source>
</reference>
<evidence type="ECO:0000313" key="1">
    <source>
        <dbReference type="EMBL" id="QHS85733.1"/>
    </source>
</evidence>